<gene>
    <name evidence="9" type="ORF">SAMN05216227_102241</name>
</gene>
<feature type="transmembrane region" description="Helical" evidence="8">
    <location>
        <begin position="12"/>
        <end position="30"/>
    </location>
</feature>
<dbReference type="InterPro" id="IPR052017">
    <property type="entry name" value="TSUP"/>
</dbReference>
<dbReference type="Proteomes" id="UP000183002">
    <property type="component" value="Unassembled WGS sequence"/>
</dbReference>
<sequence>MDIAFLELSATALGIAIAVTLFAGFVKGAVGFAMPMIMISAFSSFLPPEIALSGLILPTLVTNLGQAFRDGLSAFIASLRKYWRFMTATIIFIAISAQFVRDIPQDLFLALLGVPITLYAILQLMGRSLAIRLQHQTRAEWVLGVIAGLYGGVSGVWGPPLIVYLMSIGVEKREMLRVQGVIFLIGAVILLAAHLNSGVMTGANTAFSALLVIPAIAGMAIGLRAGQHLDQVRFRWWTQVLLVLTGLNLLRRAIGL</sequence>
<evidence type="ECO:0000256" key="4">
    <source>
        <dbReference type="ARBA" id="ARBA00022475"/>
    </source>
</evidence>
<dbReference type="EMBL" id="FOCO01000022">
    <property type="protein sequence ID" value="SEN73377.1"/>
    <property type="molecule type" value="Genomic_DNA"/>
</dbReference>
<keyword evidence="6 8" id="KW-1133">Transmembrane helix</keyword>
<evidence type="ECO:0000256" key="3">
    <source>
        <dbReference type="ARBA" id="ARBA00022448"/>
    </source>
</evidence>
<comment type="subcellular location">
    <subcellularLocation>
        <location evidence="1 8">Cell membrane</location>
        <topology evidence="1 8">Multi-pass membrane protein</topology>
    </subcellularLocation>
</comment>
<feature type="transmembrane region" description="Helical" evidence="8">
    <location>
        <begin position="178"/>
        <end position="195"/>
    </location>
</feature>
<reference evidence="9 10" key="1">
    <citation type="submission" date="2016-10" db="EMBL/GenBank/DDBJ databases">
        <authorList>
            <person name="de Groot N.N."/>
        </authorList>
    </citation>
    <scope>NUCLEOTIDE SEQUENCE [LARGE SCALE GENOMIC DNA]</scope>
    <source>
        <strain evidence="9 10">CGMCC 1.10836</strain>
    </source>
</reference>
<evidence type="ECO:0000256" key="8">
    <source>
        <dbReference type="RuleBase" id="RU363041"/>
    </source>
</evidence>
<feature type="transmembrane region" description="Helical" evidence="8">
    <location>
        <begin position="82"/>
        <end position="101"/>
    </location>
</feature>
<dbReference type="GO" id="GO:0005886">
    <property type="term" value="C:plasma membrane"/>
    <property type="evidence" value="ECO:0007669"/>
    <property type="project" value="UniProtKB-SubCell"/>
</dbReference>
<dbReference type="InterPro" id="IPR002781">
    <property type="entry name" value="TM_pro_TauE-like"/>
</dbReference>
<dbReference type="PANTHER" id="PTHR30269:SF32">
    <property type="entry name" value="MEMBRANE TRANSPORTER PROTEIN-RELATED"/>
    <property type="match status" value="1"/>
</dbReference>
<feature type="transmembrane region" description="Helical" evidence="8">
    <location>
        <begin position="141"/>
        <end position="166"/>
    </location>
</feature>
<protein>
    <recommendedName>
        <fullName evidence="8">Probable membrane transporter protein</fullName>
    </recommendedName>
</protein>
<keyword evidence="4 8" id="KW-1003">Cell membrane</keyword>
<keyword evidence="3" id="KW-0813">Transport</keyword>
<keyword evidence="10" id="KW-1185">Reference proteome</keyword>
<name>A0A1H8IZN6_9RHOB</name>
<feature type="transmembrane region" description="Helical" evidence="8">
    <location>
        <begin position="36"/>
        <end position="61"/>
    </location>
</feature>
<dbReference type="PANTHER" id="PTHR30269">
    <property type="entry name" value="TRANSMEMBRANE PROTEIN YFCA"/>
    <property type="match status" value="1"/>
</dbReference>
<dbReference type="Pfam" id="PF01925">
    <property type="entry name" value="TauE"/>
    <property type="match status" value="1"/>
</dbReference>
<comment type="similarity">
    <text evidence="2 8">Belongs to the 4-toluene sulfonate uptake permease (TSUP) (TC 2.A.102) family.</text>
</comment>
<dbReference type="STRING" id="1077947.SAMN05216227_102241"/>
<feature type="transmembrane region" description="Helical" evidence="8">
    <location>
        <begin position="107"/>
        <end position="129"/>
    </location>
</feature>
<dbReference type="OrthoDB" id="9800873at2"/>
<dbReference type="RefSeq" id="WP_050519791.1">
    <property type="nucleotide sequence ID" value="NZ_FOCO01000022.1"/>
</dbReference>
<evidence type="ECO:0000256" key="2">
    <source>
        <dbReference type="ARBA" id="ARBA00009142"/>
    </source>
</evidence>
<dbReference type="AlphaFoldDB" id="A0A1H8IZN6"/>
<accession>A0A1H8IZN6</accession>
<proteinExistence type="inferred from homology"/>
<evidence type="ECO:0000256" key="6">
    <source>
        <dbReference type="ARBA" id="ARBA00022989"/>
    </source>
</evidence>
<evidence type="ECO:0000313" key="10">
    <source>
        <dbReference type="Proteomes" id="UP000183002"/>
    </source>
</evidence>
<keyword evidence="7 8" id="KW-0472">Membrane</keyword>
<evidence type="ECO:0000313" key="9">
    <source>
        <dbReference type="EMBL" id="SEN73377.1"/>
    </source>
</evidence>
<feature type="transmembrane region" description="Helical" evidence="8">
    <location>
        <begin position="202"/>
        <end position="222"/>
    </location>
</feature>
<evidence type="ECO:0000256" key="1">
    <source>
        <dbReference type="ARBA" id="ARBA00004651"/>
    </source>
</evidence>
<evidence type="ECO:0000256" key="5">
    <source>
        <dbReference type="ARBA" id="ARBA00022692"/>
    </source>
</evidence>
<keyword evidence="5 8" id="KW-0812">Transmembrane</keyword>
<evidence type="ECO:0000256" key="7">
    <source>
        <dbReference type="ARBA" id="ARBA00023136"/>
    </source>
</evidence>
<organism evidence="9 10">
    <name type="scientific">Pseudorhodobacter antarcticus</name>
    <dbReference type="NCBI Taxonomy" id="1077947"/>
    <lineage>
        <taxon>Bacteria</taxon>
        <taxon>Pseudomonadati</taxon>
        <taxon>Pseudomonadota</taxon>
        <taxon>Alphaproteobacteria</taxon>
        <taxon>Rhodobacterales</taxon>
        <taxon>Paracoccaceae</taxon>
        <taxon>Pseudorhodobacter</taxon>
    </lineage>
</organism>